<keyword evidence="1" id="KW-0472">Membrane</keyword>
<reference evidence="2 3" key="1">
    <citation type="submission" date="2020-03" db="EMBL/GenBank/DDBJ databases">
        <title>WGS of the type strain of Planosporangium spp.</title>
        <authorList>
            <person name="Thawai C."/>
        </authorList>
    </citation>
    <scope>NUCLEOTIDE SEQUENCE [LARGE SCALE GENOMIC DNA]</scope>
    <source>
        <strain evidence="2 3">TBRC 5610</strain>
    </source>
</reference>
<dbReference type="EMBL" id="JAATVY010000003">
    <property type="protein sequence ID" value="NJC69580.1"/>
    <property type="molecule type" value="Genomic_DNA"/>
</dbReference>
<proteinExistence type="predicted"/>
<feature type="transmembrane region" description="Helical" evidence="1">
    <location>
        <begin position="89"/>
        <end position="108"/>
    </location>
</feature>
<protein>
    <submittedName>
        <fullName evidence="2">Uncharacterized protein</fullName>
    </submittedName>
</protein>
<evidence type="ECO:0000256" key="1">
    <source>
        <dbReference type="SAM" id="Phobius"/>
    </source>
</evidence>
<name>A0ABX0XW29_9ACTN</name>
<keyword evidence="1" id="KW-1133">Transmembrane helix</keyword>
<keyword evidence="1" id="KW-0812">Transmembrane</keyword>
<comment type="caution">
    <text evidence="2">The sequence shown here is derived from an EMBL/GenBank/DDBJ whole genome shotgun (WGS) entry which is preliminary data.</text>
</comment>
<sequence length="186" mass="20041">MADGFVRWLGDRLDELPPGTRASLIVVVAFVVGYAALALAVRRVTPALVEYVLRPAAVATAYTAAVLLLGVQALLALPFRAVRGRPPGVLYGAGDGLISTAIGVRAGMRELVRSVRRLRTVRGRFFVLAILVAALWWNHSGCAHDPRSDRCRHPVPVGAEALRQGARELRQGAAELWHRARSAIAP</sequence>
<organism evidence="2 3">
    <name type="scientific">Planosporangium thailandense</name>
    <dbReference type="NCBI Taxonomy" id="765197"/>
    <lineage>
        <taxon>Bacteria</taxon>
        <taxon>Bacillati</taxon>
        <taxon>Actinomycetota</taxon>
        <taxon>Actinomycetes</taxon>
        <taxon>Micromonosporales</taxon>
        <taxon>Micromonosporaceae</taxon>
        <taxon>Planosporangium</taxon>
    </lineage>
</organism>
<feature type="transmembrane region" description="Helical" evidence="1">
    <location>
        <begin position="53"/>
        <end position="77"/>
    </location>
</feature>
<accession>A0ABX0XW29</accession>
<gene>
    <name evidence="2" type="ORF">HC031_07575</name>
</gene>
<dbReference type="Proteomes" id="UP000722989">
    <property type="component" value="Unassembled WGS sequence"/>
</dbReference>
<keyword evidence="3" id="KW-1185">Reference proteome</keyword>
<feature type="transmembrane region" description="Helical" evidence="1">
    <location>
        <begin position="20"/>
        <end position="41"/>
    </location>
</feature>
<evidence type="ECO:0000313" key="2">
    <source>
        <dbReference type="EMBL" id="NJC69580.1"/>
    </source>
</evidence>
<evidence type="ECO:0000313" key="3">
    <source>
        <dbReference type="Proteomes" id="UP000722989"/>
    </source>
</evidence>
<feature type="transmembrane region" description="Helical" evidence="1">
    <location>
        <begin position="120"/>
        <end position="137"/>
    </location>
</feature>
<dbReference type="RefSeq" id="WP_167924422.1">
    <property type="nucleotide sequence ID" value="NZ_JAATVY010000003.1"/>
</dbReference>